<gene>
    <name evidence="1" type="ORF">RPERSI_LOCUS35648</name>
</gene>
<keyword evidence="2" id="KW-1185">Reference proteome</keyword>
<accession>A0ACA9SUS8</accession>
<name>A0ACA9SUS8_9GLOM</name>
<organism evidence="1 2">
    <name type="scientific">Racocetra persica</name>
    <dbReference type="NCBI Taxonomy" id="160502"/>
    <lineage>
        <taxon>Eukaryota</taxon>
        <taxon>Fungi</taxon>
        <taxon>Fungi incertae sedis</taxon>
        <taxon>Mucoromycota</taxon>
        <taxon>Glomeromycotina</taxon>
        <taxon>Glomeromycetes</taxon>
        <taxon>Diversisporales</taxon>
        <taxon>Gigasporaceae</taxon>
        <taxon>Racocetra</taxon>
    </lineage>
</organism>
<dbReference type="Proteomes" id="UP000789920">
    <property type="component" value="Unassembled WGS sequence"/>
</dbReference>
<proteinExistence type="predicted"/>
<evidence type="ECO:0000313" key="1">
    <source>
        <dbReference type="EMBL" id="CAG8849563.1"/>
    </source>
</evidence>
<reference evidence="1" key="1">
    <citation type="submission" date="2021-06" db="EMBL/GenBank/DDBJ databases">
        <authorList>
            <person name="Kallberg Y."/>
            <person name="Tangrot J."/>
            <person name="Rosling A."/>
        </authorList>
    </citation>
    <scope>NUCLEOTIDE SEQUENCE</scope>
    <source>
        <strain evidence="1">MA461A</strain>
    </source>
</reference>
<protein>
    <submittedName>
        <fullName evidence="1">16998_t:CDS:1</fullName>
    </submittedName>
</protein>
<sequence length="68" mass="7630">TSEVVSDVLSDDNNHNINHDIESEKQKDITLSSGDMLDDVGIPEPDKIDIGNNQFSYERGKRDKRIDG</sequence>
<feature type="non-terminal residue" evidence="1">
    <location>
        <position position="1"/>
    </location>
</feature>
<comment type="caution">
    <text evidence="1">The sequence shown here is derived from an EMBL/GenBank/DDBJ whole genome shotgun (WGS) entry which is preliminary data.</text>
</comment>
<feature type="non-terminal residue" evidence="1">
    <location>
        <position position="68"/>
    </location>
</feature>
<evidence type="ECO:0000313" key="2">
    <source>
        <dbReference type="Proteomes" id="UP000789920"/>
    </source>
</evidence>
<dbReference type="EMBL" id="CAJVQC010166233">
    <property type="protein sequence ID" value="CAG8849563.1"/>
    <property type="molecule type" value="Genomic_DNA"/>
</dbReference>